<feature type="compositionally biased region" description="Basic residues" evidence="1">
    <location>
        <begin position="92"/>
        <end position="109"/>
    </location>
</feature>
<feature type="compositionally biased region" description="Basic residues" evidence="1">
    <location>
        <begin position="155"/>
        <end position="164"/>
    </location>
</feature>
<dbReference type="PANTHER" id="PTHR13275:SF4">
    <property type="entry name" value="VACUOLAR PROTEIN SORTING-ASSOCIATED PROTEIN 72 HOMOLOG"/>
    <property type="match status" value="1"/>
</dbReference>
<dbReference type="InterPro" id="IPR046757">
    <property type="entry name" value="YL1_N"/>
</dbReference>
<feature type="region of interest" description="Disordered" evidence="1">
    <location>
        <begin position="29"/>
        <end position="165"/>
    </location>
</feature>
<feature type="domain" description="Vps72/YL1 N-terminal" evidence="2">
    <location>
        <begin position="5"/>
        <end position="116"/>
    </location>
</feature>
<protein>
    <submittedName>
        <fullName evidence="3">VPS72</fullName>
    </submittedName>
</protein>
<dbReference type="AlphaFoldDB" id="A0A7R8CKD3"/>
<gene>
    <name evidence="3" type="ORF">LSAA_4893</name>
</gene>
<accession>A0A7R8CKD3</accession>
<proteinExistence type="predicted"/>
<name>A0A7R8CKD3_LEPSM</name>
<keyword evidence="4" id="KW-1185">Reference proteome</keyword>
<dbReference type="GO" id="GO:0005634">
    <property type="term" value="C:nucleus"/>
    <property type="evidence" value="ECO:0007669"/>
    <property type="project" value="TreeGrafter"/>
</dbReference>
<sequence>MSKSRPRRNNAGSKMAALLDEEERKLLQGDDFYSTTYGGFADEENDKEFHYESPVEDQVDSDFSIDENDELRSDIEDDEQTAKRVPSGHKEYRPKRTKSHLANQRKKKTPVQEAPKAPPPPATTTTPKCIYQTFPSIEEPPPSTNPRKLNGNGKQGKKAKSAAKRKMDGPFIRYHSIATPLIEEITSDTKKEDSTSKTEPLMKQKQERTFITFSELEICPITRLPAKEAYYNQLEAKGDRSDPEIAAWVEWRQKNRSASKQSVINQVNRPPPVFFTIVILAAATTNSAATTTTNSYSETHTGGNVVALQVASASSSGHIIRQQTHSQTLQQTQQQSIVLPVRTTALTPQLQSSSVTIPNSNIQTVKIGGQTAQVSWSGNTLQLPRTVATTTLTAQQLQQLAASRGQVLTSALHTALRTGSLAQRGGTHLIATRPGQQTTLLRPQQQGVRQAPTIALQRPVRAQTISLQPATGRAAGQIIMGQAVTSASNVSSPGRQIVVAAGAGGTGTALNSSRQIVMTHGGQQVRQVLQVTGQGGQQHQIVVSQGGQIILNPPNSKS</sequence>
<evidence type="ECO:0000313" key="3">
    <source>
        <dbReference type="EMBL" id="CAF2847980.1"/>
    </source>
</evidence>
<reference evidence="3" key="1">
    <citation type="submission" date="2021-02" db="EMBL/GenBank/DDBJ databases">
        <authorList>
            <person name="Bekaert M."/>
        </authorList>
    </citation>
    <scope>NUCLEOTIDE SEQUENCE</scope>
    <source>
        <strain evidence="3">IoA-00</strain>
    </source>
</reference>
<dbReference type="Proteomes" id="UP000675881">
    <property type="component" value="Chromosome 14"/>
</dbReference>
<dbReference type="Pfam" id="PF05764">
    <property type="entry name" value="YL1"/>
    <property type="match status" value="1"/>
</dbReference>
<organism evidence="3 4">
    <name type="scientific">Lepeophtheirus salmonis</name>
    <name type="common">Salmon louse</name>
    <name type="synonym">Caligus salmonis</name>
    <dbReference type="NCBI Taxonomy" id="72036"/>
    <lineage>
        <taxon>Eukaryota</taxon>
        <taxon>Metazoa</taxon>
        <taxon>Ecdysozoa</taxon>
        <taxon>Arthropoda</taxon>
        <taxon>Crustacea</taxon>
        <taxon>Multicrustacea</taxon>
        <taxon>Hexanauplia</taxon>
        <taxon>Copepoda</taxon>
        <taxon>Siphonostomatoida</taxon>
        <taxon>Caligidae</taxon>
        <taxon>Lepeophtheirus</taxon>
    </lineage>
</organism>
<evidence type="ECO:0000256" key="1">
    <source>
        <dbReference type="SAM" id="MobiDB-lite"/>
    </source>
</evidence>
<dbReference type="PANTHER" id="PTHR13275">
    <property type="entry name" value="YL-1 PROTEIN TRANSCRIPTION FACTOR-LIKE 1"/>
    <property type="match status" value="1"/>
</dbReference>
<evidence type="ECO:0000259" key="2">
    <source>
        <dbReference type="Pfam" id="PF05764"/>
    </source>
</evidence>
<evidence type="ECO:0000313" key="4">
    <source>
        <dbReference type="Proteomes" id="UP000675881"/>
    </source>
</evidence>
<feature type="compositionally biased region" description="Acidic residues" evidence="1">
    <location>
        <begin position="54"/>
        <end position="79"/>
    </location>
</feature>
<dbReference type="OrthoDB" id="78296at2759"/>
<dbReference type="EMBL" id="HG994593">
    <property type="protein sequence ID" value="CAF2847980.1"/>
    <property type="molecule type" value="Genomic_DNA"/>
</dbReference>